<proteinExistence type="predicted"/>
<dbReference type="EMBL" id="MU167273">
    <property type="protein sequence ID" value="KAG0145610.1"/>
    <property type="molecule type" value="Genomic_DNA"/>
</dbReference>
<evidence type="ECO:0000313" key="2">
    <source>
        <dbReference type="Proteomes" id="UP000886653"/>
    </source>
</evidence>
<protein>
    <submittedName>
        <fullName evidence="1">Uncharacterized protein</fullName>
    </submittedName>
</protein>
<keyword evidence="2" id="KW-1185">Reference proteome</keyword>
<reference evidence="1" key="1">
    <citation type="submission" date="2013-11" db="EMBL/GenBank/DDBJ databases">
        <title>Genome sequence of the fusiform rust pathogen reveals effectors for host alternation and coevolution with pine.</title>
        <authorList>
            <consortium name="DOE Joint Genome Institute"/>
            <person name="Smith K."/>
            <person name="Pendleton A."/>
            <person name="Kubisiak T."/>
            <person name="Anderson C."/>
            <person name="Salamov A."/>
            <person name="Aerts A."/>
            <person name="Riley R."/>
            <person name="Clum A."/>
            <person name="Lindquist E."/>
            <person name="Ence D."/>
            <person name="Campbell M."/>
            <person name="Kronenberg Z."/>
            <person name="Feau N."/>
            <person name="Dhillon B."/>
            <person name="Hamelin R."/>
            <person name="Burleigh J."/>
            <person name="Smith J."/>
            <person name="Yandell M."/>
            <person name="Nelson C."/>
            <person name="Grigoriev I."/>
            <person name="Davis J."/>
        </authorList>
    </citation>
    <scope>NUCLEOTIDE SEQUENCE</scope>
    <source>
        <strain evidence="1">G11</strain>
    </source>
</reference>
<evidence type="ECO:0000313" key="1">
    <source>
        <dbReference type="EMBL" id="KAG0145610.1"/>
    </source>
</evidence>
<dbReference type="AlphaFoldDB" id="A0A9P6NL76"/>
<accession>A0A9P6NL76</accession>
<gene>
    <name evidence="1" type="ORF">CROQUDRAFT_133619</name>
</gene>
<sequence>MPLLKLDSGSDVKRWVLVTTSDWLKKNNPDGIVDAVFALLADPLPSDGIGKFDPTKTHCLQKYVADVAFSNAAAAKDREGAEAAIKFAALERNANAVGEASKECAEGEIKIVNPEISGISRHQDGASMGADEINKNSTLAVARALKLIDADPLTATEVGTFKKGDPKDPTARGFSCNDSKITGKGCIFEEDRLVIDATPEEIAAAVADIQCNPVWCKGSQPVPDKSAEEPKA</sequence>
<dbReference type="Proteomes" id="UP000886653">
    <property type="component" value="Unassembled WGS sequence"/>
</dbReference>
<name>A0A9P6NL76_9BASI</name>
<dbReference type="OrthoDB" id="2153847at2759"/>
<comment type="caution">
    <text evidence="1">The sequence shown here is derived from an EMBL/GenBank/DDBJ whole genome shotgun (WGS) entry which is preliminary data.</text>
</comment>
<organism evidence="1 2">
    <name type="scientific">Cronartium quercuum f. sp. fusiforme G11</name>
    <dbReference type="NCBI Taxonomy" id="708437"/>
    <lineage>
        <taxon>Eukaryota</taxon>
        <taxon>Fungi</taxon>
        <taxon>Dikarya</taxon>
        <taxon>Basidiomycota</taxon>
        <taxon>Pucciniomycotina</taxon>
        <taxon>Pucciniomycetes</taxon>
        <taxon>Pucciniales</taxon>
        <taxon>Coleosporiaceae</taxon>
        <taxon>Cronartium</taxon>
    </lineage>
</organism>